<comment type="caution">
    <text evidence="1">The sequence shown here is derived from an EMBL/GenBank/DDBJ whole genome shotgun (WGS) entry which is preliminary data.</text>
</comment>
<protein>
    <submittedName>
        <fullName evidence="1">Uncharacterized protein</fullName>
    </submittedName>
</protein>
<dbReference type="AlphaFoldDB" id="A0A3S1BRF9"/>
<keyword evidence="2" id="KW-1185">Reference proteome</keyword>
<proteinExistence type="predicted"/>
<accession>A0A3S1BRF9</accession>
<dbReference type="Proteomes" id="UP000271974">
    <property type="component" value="Unassembled WGS sequence"/>
</dbReference>
<organism evidence="1 2">
    <name type="scientific">Elysia chlorotica</name>
    <name type="common">Eastern emerald elysia</name>
    <name type="synonym">Sea slug</name>
    <dbReference type="NCBI Taxonomy" id="188477"/>
    <lineage>
        <taxon>Eukaryota</taxon>
        <taxon>Metazoa</taxon>
        <taxon>Spiralia</taxon>
        <taxon>Lophotrochozoa</taxon>
        <taxon>Mollusca</taxon>
        <taxon>Gastropoda</taxon>
        <taxon>Heterobranchia</taxon>
        <taxon>Euthyneura</taxon>
        <taxon>Panpulmonata</taxon>
        <taxon>Sacoglossa</taxon>
        <taxon>Placobranchoidea</taxon>
        <taxon>Plakobranchidae</taxon>
        <taxon>Elysia</taxon>
    </lineage>
</organism>
<dbReference type="EMBL" id="RQTK01000975">
    <property type="protein sequence ID" value="RUS73121.1"/>
    <property type="molecule type" value="Genomic_DNA"/>
</dbReference>
<reference evidence="1 2" key="1">
    <citation type="submission" date="2019-01" db="EMBL/GenBank/DDBJ databases">
        <title>A draft genome assembly of the solar-powered sea slug Elysia chlorotica.</title>
        <authorList>
            <person name="Cai H."/>
            <person name="Li Q."/>
            <person name="Fang X."/>
            <person name="Li J."/>
            <person name="Curtis N.E."/>
            <person name="Altenburger A."/>
            <person name="Shibata T."/>
            <person name="Feng M."/>
            <person name="Maeda T."/>
            <person name="Schwartz J.A."/>
            <person name="Shigenobu S."/>
            <person name="Lundholm N."/>
            <person name="Nishiyama T."/>
            <person name="Yang H."/>
            <person name="Hasebe M."/>
            <person name="Li S."/>
            <person name="Pierce S.K."/>
            <person name="Wang J."/>
        </authorList>
    </citation>
    <scope>NUCLEOTIDE SEQUENCE [LARGE SCALE GENOMIC DNA]</scope>
    <source>
        <strain evidence="1">EC2010</strain>
        <tissue evidence="1">Whole organism of an adult</tissue>
    </source>
</reference>
<evidence type="ECO:0000313" key="1">
    <source>
        <dbReference type="EMBL" id="RUS73121.1"/>
    </source>
</evidence>
<gene>
    <name evidence="1" type="ORF">EGW08_019119</name>
</gene>
<name>A0A3S1BRF9_ELYCH</name>
<sequence>MMADGMEDDVPLSLSIDVDREELKPSLFLSQNLGVVLVLPKVLGSALGDSNGDCLTALQRCYDYSVFAMRQKLDVPNLAVLGDGCMLYASAIQCMETLQCARTPEFTLKMKELKKNLYNDTKGLCTTQGKLDDCFYMLLSCERVFELADEDLKKQNSSAACLEVAAFERCISPTKERCPGIAVKDVYAKWEPLNKDAYNAGCYVDCNKALQQCTYELDVSDPLDRNEYCTALSNTQKCLEKTQKDVDCSSEKSQQYLETAKKQKGSKYSSQCGNGVPAIAQICTQMFLMTILVSLLSRRFFH</sequence>
<evidence type="ECO:0000313" key="2">
    <source>
        <dbReference type="Proteomes" id="UP000271974"/>
    </source>
</evidence>